<dbReference type="Gene3D" id="3.40.50.1820">
    <property type="entry name" value="alpha/beta hydrolase"/>
    <property type="match status" value="1"/>
</dbReference>
<gene>
    <name evidence="1" type="ORF">LX64_02401</name>
</gene>
<name>A0A327QKR2_9BACT</name>
<dbReference type="AlphaFoldDB" id="A0A327QKR2"/>
<sequence>MFIENYSKWHSNHLGRHFEMLKFGAQGYPVILFPTSLGRYYESKDRGLIESARWFVEQGKIQLYCVDSIDADSWYNRHIPAAKRAYNHACYDDLLFNDILPRIQSETGYERIAVAGCSFGGYHASNFAFKHPENVSYLFSMSGTFDIKPRVDDHYDDNVYFNNPIDYMPDNEHPDLWRMGIILGVAEEDISRGQNEYMSRVLDAKNIAHWLDIRPQTRHDWPVWKEMFPHYLSLIK</sequence>
<dbReference type="Pfam" id="PF00756">
    <property type="entry name" value="Esterase"/>
    <property type="match status" value="1"/>
</dbReference>
<dbReference type="EMBL" id="QLLL01000004">
    <property type="protein sequence ID" value="RAJ05246.1"/>
    <property type="molecule type" value="Genomic_DNA"/>
</dbReference>
<keyword evidence="2" id="KW-1185">Reference proteome</keyword>
<protein>
    <submittedName>
        <fullName evidence="1">Esterase/lipase superfamily enzyme</fullName>
    </submittedName>
</protein>
<dbReference type="RefSeq" id="WP_111597855.1">
    <property type="nucleotide sequence ID" value="NZ_QLLL01000004.1"/>
</dbReference>
<dbReference type="PANTHER" id="PTHR48098:SF3">
    <property type="entry name" value="IRON(III) ENTEROBACTIN ESTERASE"/>
    <property type="match status" value="1"/>
</dbReference>
<evidence type="ECO:0000313" key="1">
    <source>
        <dbReference type="EMBL" id="RAJ05246.1"/>
    </source>
</evidence>
<reference evidence="1 2" key="1">
    <citation type="submission" date="2018-06" db="EMBL/GenBank/DDBJ databases">
        <title>Genomic Encyclopedia of Archaeal and Bacterial Type Strains, Phase II (KMG-II): from individual species to whole genera.</title>
        <authorList>
            <person name="Goeker M."/>
        </authorList>
    </citation>
    <scope>NUCLEOTIDE SEQUENCE [LARGE SCALE GENOMIC DNA]</scope>
    <source>
        <strain evidence="1 2">DSM 23857</strain>
    </source>
</reference>
<dbReference type="InterPro" id="IPR050583">
    <property type="entry name" value="Mycobacterial_A85_antigen"/>
</dbReference>
<comment type="caution">
    <text evidence="1">The sequence shown here is derived from an EMBL/GenBank/DDBJ whole genome shotgun (WGS) entry which is preliminary data.</text>
</comment>
<dbReference type="PANTHER" id="PTHR48098">
    <property type="entry name" value="ENTEROCHELIN ESTERASE-RELATED"/>
    <property type="match status" value="1"/>
</dbReference>
<dbReference type="Proteomes" id="UP000249547">
    <property type="component" value="Unassembled WGS sequence"/>
</dbReference>
<organism evidence="1 2">
    <name type="scientific">Chitinophaga skermanii</name>
    <dbReference type="NCBI Taxonomy" id="331697"/>
    <lineage>
        <taxon>Bacteria</taxon>
        <taxon>Pseudomonadati</taxon>
        <taxon>Bacteroidota</taxon>
        <taxon>Chitinophagia</taxon>
        <taxon>Chitinophagales</taxon>
        <taxon>Chitinophagaceae</taxon>
        <taxon>Chitinophaga</taxon>
    </lineage>
</organism>
<evidence type="ECO:0000313" key="2">
    <source>
        <dbReference type="Proteomes" id="UP000249547"/>
    </source>
</evidence>
<accession>A0A327QKR2</accession>
<dbReference type="OrthoDB" id="9775130at2"/>
<dbReference type="SUPFAM" id="SSF53474">
    <property type="entry name" value="alpha/beta-Hydrolases"/>
    <property type="match status" value="1"/>
</dbReference>
<dbReference type="InterPro" id="IPR029058">
    <property type="entry name" value="AB_hydrolase_fold"/>
</dbReference>
<dbReference type="InterPro" id="IPR000801">
    <property type="entry name" value="Esterase-like"/>
</dbReference>
<proteinExistence type="predicted"/>